<evidence type="ECO:0000256" key="16">
    <source>
        <dbReference type="ARBA" id="ARBA00047558"/>
    </source>
</evidence>
<evidence type="ECO:0000256" key="17">
    <source>
        <dbReference type="ARBA" id="ARBA00047951"/>
    </source>
</evidence>
<evidence type="ECO:0000313" key="26">
    <source>
        <dbReference type="RefSeq" id="XP_021821650.1"/>
    </source>
</evidence>
<keyword evidence="3 19" id="KW-0245">EGF-like domain</keyword>
<feature type="transmembrane region" description="Helical" evidence="21">
    <location>
        <begin position="330"/>
        <end position="357"/>
    </location>
</feature>
<dbReference type="InterPro" id="IPR000152">
    <property type="entry name" value="EGF-type_Asp/Asn_hydroxyl_site"/>
</dbReference>
<evidence type="ECO:0000256" key="4">
    <source>
        <dbReference type="ARBA" id="ARBA00022553"/>
    </source>
</evidence>
<feature type="domain" description="Protein kinase" evidence="23">
    <location>
        <begin position="407"/>
        <end position="834"/>
    </location>
</feature>
<dbReference type="Pfam" id="PF13947">
    <property type="entry name" value="GUB_WAK_bind"/>
    <property type="match status" value="1"/>
</dbReference>
<dbReference type="FunFam" id="2.10.25.10:FF:000038">
    <property type="entry name" value="Fibrillin 2"/>
    <property type="match status" value="1"/>
</dbReference>
<keyword evidence="12 21" id="KW-1133">Transmembrane helix</keyword>
<dbReference type="InterPro" id="IPR011009">
    <property type="entry name" value="Kinase-like_dom_sf"/>
</dbReference>
<dbReference type="PROSITE" id="PS01187">
    <property type="entry name" value="EGF_CA"/>
    <property type="match status" value="1"/>
</dbReference>
<keyword evidence="10" id="KW-0418">Kinase</keyword>
<dbReference type="GO" id="GO:0005524">
    <property type="term" value="F:ATP binding"/>
    <property type="evidence" value="ECO:0007669"/>
    <property type="project" value="UniProtKB-UniRule"/>
</dbReference>
<keyword evidence="11 20" id="KW-0067">ATP-binding</keyword>
<evidence type="ECO:0000256" key="3">
    <source>
        <dbReference type="ARBA" id="ARBA00022536"/>
    </source>
</evidence>
<dbReference type="PROSITE" id="PS00107">
    <property type="entry name" value="PROTEIN_KINASE_ATP"/>
    <property type="match status" value="2"/>
</dbReference>
<feature type="domain" description="EGF-like" evidence="24">
    <location>
        <begin position="840"/>
        <end position="877"/>
    </location>
</feature>
<dbReference type="FunFam" id="3.30.200.20:FF:000043">
    <property type="entry name" value="Wall-associated receptor kinase 2"/>
    <property type="match status" value="2"/>
</dbReference>
<dbReference type="PANTHER" id="PTHR27005">
    <property type="entry name" value="WALL-ASSOCIATED RECEPTOR KINASE-LIKE 21"/>
    <property type="match status" value="1"/>
</dbReference>
<evidence type="ECO:0000313" key="25">
    <source>
        <dbReference type="Proteomes" id="UP000515124"/>
    </source>
</evidence>
<evidence type="ECO:0000256" key="7">
    <source>
        <dbReference type="ARBA" id="ARBA00022729"/>
    </source>
</evidence>
<organism evidence="25 26">
    <name type="scientific">Prunus avium</name>
    <name type="common">Cherry</name>
    <name type="synonym">Cerasus avium</name>
    <dbReference type="NCBI Taxonomy" id="42229"/>
    <lineage>
        <taxon>Eukaryota</taxon>
        <taxon>Viridiplantae</taxon>
        <taxon>Streptophyta</taxon>
        <taxon>Embryophyta</taxon>
        <taxon>Tracheophyta</taxon>
        <taxon>Spermatophyta</taxon>
        <taxon>Magnoliopsida</taxon>
        <taxon>eudicotyledons</taxon>
        <taxon>Gunneridae</taxon>
        <taxon>Pentapetalae</taxon>
        <taxon>rosids</taxon>
        <taxon>fabids</taxon>
        <taxon>Rosales</taxon>
        <taxon>Rosaceae</taxon>
        <taxon>Amygdaloideae</taxon>
        <taxon>Amygdaleae</taxon>
        <taxon>Prunus</taxon>
    </lineage>
</organism>
<dbReference type="PANTHER" id="PTHR27005:SF468">
    <property type="entry name" value="OS01G0310500 PROTEIN"/>
    <property type="match status" value="1"/>
</dbReference>
<keyword evidence="8" id="KW-0677">Repeat</keyword>
<evidence type="ECO:0000256" key="19">
    <source>
        <dbReference type="PROSITE-ProRule" id="PRU00076"/>
    </source>
</evidence>
<feature type="domain" description="EGF-like" evidence="24">
    <location>
        <begin position="281"/>
        <end position="317"/>
    </location>
</feature>
<dbReference type="PROSITE" id="PS50011">
    <property type="entry name" value="PROTEIN_KINASE_DOM"/>
    <property type="match status" value="2"/>
</dbReference>
<dbReference type="CDD" id="cd00054">
    <property type="entry name" value="EGF_CA"/>
    <property type="match status" value="2"/>
</dbReference>
<evidence type="ECO:0000256" key="2">
    <source>
        <dbReference type="ARBA" id="ARBA00022527"/>
    </source>
</evidence>
<feature type="transmembrane region" description="Helical" evidence="21">
    <location>
        <begin position="896"/>
        <end position="918"/>
    </location>
</feature>
<name>A0A6P5SXY0_PRUAV</name>
<feature type="domain" description="EGF-like" evidence="24">
    <location>
        <begin position="235"/>
        <end position="280"/>
    </location>
</feature>
<feature type="binding site" evidence="20">
    <location>
        <position position="436"/>
    </location>
    <ligand>
        <name>ATP</name>
        <dbReference type="ChEBI" id="CHEBI:30616"/>
    </ligand>
</feature>
<dbReference type="CDD" id="cd14066">
    <property type="entry name" value="STKc_IRAK"/>
    <property type="match status" value="1"/>
</dbReference>
<dbReference type="PROSITE" id="PS50026">
    <property type="entry name" value="EGF_3"/>
    <property type="match status" value="4"/>
</dbReference>
<evidence type="ECO:0000256" key="5">
    <source>
        <dbReference type="ARBA" id="ARBA00022679"/>
    </source>
</evidence>
<dbReference type="SMART" id="SM00220">
    <property type="entry name" value="S_TKc"/>
    <property type="match status" value="2"/>
</dbReference>
<dbReference type="SMART" id="SM00179">
    <property type="entry name" value="EGF_CA"/>
    <property type="match status" value="3"/>
</dbReference>
<accession>A0A6P5SXY0</accession>
<dbReference type="SMART" id="SM00181">
    <property type="entry name" value="EGF"/>
    <property type="match status" value="4"/>
</dbReference>
<evidence type="ECO:0000256" key="11">
    <source>
        <dbReference type="ARBA" id="ARBA00022840"/>
    </source>
</evidence>
<dbReference type="InterPro" id="IPR017441">
    <property type="entry name" value="Protein_kinase_ATP_BS"/>
</dbReference>
<evidence type="ECO:0000256" key="9">
    <source>
        <dbReference type="ARBA" id="ARBA00022741"/>
    </source>
</evidence>
<keyword evidence="25" id="KW-1185">Reference proteome</keyword>
<dbReference type="FunFam" id="2.10.25.10:FF:000139">
    <property type="entry name" value="Fibulin-1"/>
    <property type="match status" value="1"/>
</dbReference>
<dbReference type="GO" id="GO:0007166">
    <property type="term" value="P:cell surface receptor signaling pathway"/>
    <property type="evidence" value="ECO:0007669"/>
    <property type="project" value="InterPro"/>
</dbReference>
<dbReference type="InterPro" id="IPR045274">
    <property type="entry name" value="WAK-like"/>
</dbReference>
<feature type="transmembrane region" description="Helical" evidence="21">
    <location>
        <begin position="555"/>
        <end position="575"/>
    </location>
</feature>
<evidence type="ECO:0000256" key="13">
    <source>
        <dbReference type="ARBA" id="ARBA00023136"/>
    </source>
</evidence>
<evidence type="ECO:0000259" key="23">
    <source>
        <dbReference type="PROSITE" id="PS50011"/>
    </source>
</evidence>
<feature type="signal peptide" evidence="22">
    <location>
        <begin position="1"/>
        <end position="18"/>
    </location>
</feature>
<dbReference type="InterPro" id="IPR018097">
    <property type="entry name" value="EGF_Ca-bd_CS"/>
</dbReference>
<dbReference type="GeneID" id="110763202"/>
<dbReference type="Gene3D" id="3.30.200.20">
    <property type="entry name" value="Phosphorylase Kinase, domain 1"/>
    <property type="match status" value="2"/>
</dbReference>
<dbReference type="InterPro" id="IPR008271">
    <property type="entry name" value="Ser/Thr_kinase_AS"/>
</dbReference>
<sequence>MLIMQVSLVMMAAAATAAQLALPNCQDKCGDVTIPYPFGVTKECSMGPEFFINCAANGTALLGTSNIPVTNIAVHLGEIQVQQYTAYDCYDELGNKTYTPWIRVAPPYTISGTKNKFMAVGCDTYAYFIGYRANQERFITGCMSMCDSLNSVEKDSCSGIGCCLTSIPDDIKNCTVTLGSYYNHTYVRSFNPCSYAFVVQEGHFKFNNTSFQQLNNIERLPMILNWEIGNETCDAAQETTQNSSCKAHSKCVNPNNRSTGYNCQCLPGYEGNPYHPNGCQDIDECKASNPCSIGECVNSPGDHSCKCPKGYKNDGMNPKICIKDNRSKTILLLIISLGVSAGLLILLGAISWLYCCLQRRKFIKLKEKYFKENGGLLLEQHHASQGGSMETTRIFTTETLEKATNNYPESSVLGEGGYGTVYKGILPDNKVVAIKKSKIGASTQKEKFVNEMIVLSQINHRNVVRLWGCCLETPVPLLVYEFVTNGTLFAHIHNIRDKRSLPWDLRMKIGTETSGALAYLHSSTSMPITHRDVKTTNILLDENYTAKVSLKMMGVLLVILLFLGAAITTAAAQALTQALPDCQDKCGNLTVPYPFGITDGCQKEGFPFFTCNTSTEPPNLLWVSSIVSNFSLAEGEMQLQNYISRDCYDKQGFKTSNNKPRIQLPPAFTVSDTKNKFVAVGCDTYAFFRGYRGEEKLITGCLTLCDTLRSVDQESCSGVGCCQTNIPIGLKNTTLTLDSYYNHTDVWSFNPCSYAFFVEEGHFSFSNKSFDELKNKDTLPVILNWAIGDEEDPCDEAQKRQDFVCKGNSTCVNPINRSGYICRCLQGYQGNPYHPDGCQDIDECKAAINPCNNGDCVNLHGNYTCLCHKGYKMDSINGTTTCVKYNPSSKNMTLKISLGVSTGLLILLGAISWLYCCLQRRKFIKLKEKYFKENGGLLLEQHLASQGIETTRIFTAEALEKATNNYHESKVLGEGGYGTVYKGILPDNKVVAIKKSKIGASTQKEQFVNEMIVLSQINHRNVVRLLGCCLETPTPLLVYEFVTNGTLFEHIHNIRDKRSSLPWDLRMKIATETSGALAYLHSSTSMPIIHRDVKTTNILLDENYTAKVSDFGASKLIPVDQSQLTTLVQGTLGYLDPEYFLSNQLTEKSDVYSFGVVLAELLTSRVALCFDRPEAERNLASFFVCSVEEDRLTQILDDDIVNDGNIETLKNVAILAKRCLRLQGEERPTMKEVALELEGMRIMAKHPWGKADCPEETEHLLGSRKSDAYRVDVTAADCGHSSGTSSGYDSMQIQTLMAYGDGR</sequence>
<keyword evidence="7 22" id="KW-0732">Signal</keyword>
<dbReference type="RefSeq" id="XP_021821650.1">
    <property type="nucleotide sequence ID" value="XM_021965958.1"/>
</dbReference>
<dbReference type="FunFam" id="2.10.25.10:FF:000628">
    <property type="entry name" value="Wall-associated receptor kinase 2"/>
    <property type="match status" value="1"/>
</dbReference>
<dbReference type="KEGG" id="pavi:110763202"/>
<comment type="caution">
    <text evidence="19">Lacks conserved residue(s) required for the propagation of feature annotation.</text>
</comment>
<evidence type="ECO:0000256" key="12">
    <source>
        <dbReference type="ARBA" id="ARBA00022989"/>
    </source>
</evidence>
<evidence type="ECO:0000259" key="24">
    <source>
        <dbReference type="PROSITE" id="PS50026"/>
    </source>
</evidence>
<evidence type="ECO:0000256" key="15">
    <source>
        <dbReference type="ARBA" id="ARBA00023180"/>
    </source>
</evidence>
<dbReference type="FunFam" id="1.10.510.10:FF:000084">
    <property type="entry name" value="Wall-associated receptor kinase 2"/>
    <property type="match status" value="1"/>
</dbReference>
<reference evidence="26" key="1">
    <citation type="submission" date="2025-08" db="UniProtKB">
        <authorList>
            <consortium name="RefSeq"/>
        </authorList>
    </citation>
    <scope>IDENTIFICATION</scope>
</reference>
<feature type="binding site" evidence="20">
    <location>
        <position position="995"/>
    </location>
    <ligand>
        <name>ATP</name>
        <dbReference type="ChEBI" id="CHEBI:30616"/>
    </ligand>
</feature>
<evidence type="ECO:0000256" key="8">
    <source>
        <dbReference type="ARBA" id="ARBA00022737"/>
    </source>
</evidence>
<keyword evidence="9 20" id="KW-0547">Nucleotide-binding</keyword>
<dbReference type="GO" id="GO:0005886">
    <property type="term" value="C:plasma membrane"/>
    <property type="evidence" value="ECO:0007669"/>
    <property type="project" value="TreeGrafter"/>
</dbReference>
<dbReference type="InterPro" id="IPR049883">
    <property type="entry name" value="NOTCH1_EGF-like"/>
</dbReference>
<evidence type="ECO:0000256" key="14">
    <source>
        <dbReference type="ARBA" id="ARBA00023157"/>
    </source>
</evidence>
<feature type="domain" description="Protein kinase" evidence="23">
    <location>
        <begin position="966"/>
        <end position="1249"/>
    </location>
</feature>
<dbReference type="PROSITE" id="PS00010">
    <property type="entry name" value="ASX_HYDROXYL"/>
    <property type="match status" value="1"/>
</dbReference>
<dbReference type="GO" id="GO:0005509">
    <property type="term" value="F:calcium ion binding"/>
    <property type="evidence" value="ECO:0007669"/>
    <property type="project" value="InterPro"/>
</dbReference>
<evidence type="ECO:0000256" key="21">
    <source>
        <dbReference type="SAM" id="Phobius"/>
    </source>
</evidence>
<evidence type="ECO:0000256" key="22">
    <source>
        <dbReference type="SAM" id="SignalP"/>
    </source>
</evidence>
<comment type="catalytic activity">
    <reaction evidence="16">
        <text>L-seryl-[protein] + ATP = O-phospho-L-seryl-[protein] + ADP + H(+)</text>
        <dbReference type="Rhea" id="RHEA:17989"/>
        <dbReference type="Rhea" id="RHEA-COMP:9863"/>
        <dbReference type="Rhea" id="RHEA-COMP:11604"/>
        <dbReference type="ChEBI" id="CHEBI:15378"/>
        <dbReference type="ChEBI" id="CHEBI:29999"/>
        <dbReference type="ChEBI" id="CHEBI:30616"/>
        <dbReference type="ChEBI" id="CHEBI:83421"/>
        <dbReference type="ChEBI" id="CHEBI:456216"/>
    </reaction>
</comment>
<evidence type="ECO:0000256" key="10">
    <source>
        <dbReference type="ARBA" id="ARBA00022777"/>
    </source>
</evidence>
<evidence type="ECO:0000256" key="6">
    <source>
        <dbReference type="ARBA" id="ARBA00022692"/>
    </source>
</evidence>
<protein>
    <submittedName>
        <fullName evidence="26">Wall-associated receptor kinase 2-like</fullName>
    </submittedName>
</protein>
<evidence type="ECO:0000256" key="18">
    <source>
        <dbReference type="ARBA" id="ARBA00058961"/>
    </source>
</evidence>
<feature type="domain" description="EGF-like" evidence="24">
    <location>
        <begin position="790"/>
        <end position="839"/>
    </location>
</feature>
<dbReference type="InterPro" id="IPR000719">
    <property type="entry name" value="Prot_kinase_dom"/>
</dbReference>
<dbReference type="SUPFAM" id="SSF56112">
    <property type="entry name" value="Protein kinase-like (PK-like)"/>
    <property type="match status" value="2"/>
</dbReference>
<keyword evidence="4" id="KW-0597">Phosphoprotein</keyword>
<keyword evidence="2" id="KW-0723">Serine/threonine-protein kinase</keyword>
<evidence type="ECO:0000256" key="20">
    <source>
        <dbReference type="PROSITE-ProRule" id="PRU10141"/>
    </source>
</evidence>
<comment type="subcellular location">
    <subcellularLocation>
        <location evidence="1">Membrane</location>
        <topology evidence="1">Single-pass type I membrane protein</topology>
    </subcellularLocation>
</comment>
<dbReference type="GO" id="GO:0004674">
    <property type="term" value="F:protein serine/threonine kinase activity"/>
    <property type="evidence" value="ECO:0007669"/>
    <property type="project" value="UniProtKB-KW"/>
</dbReference>
<gene>
    <name evidence="26" type="primary">LOC110763202</name>
</gene>
<dbReference type="InterPro" id="IPR001881">
    <property type="entry name" value="EGF-like_Ca-bd_dom"/>
</dbReference>
<feature type="disulfide bond" evidence="19">
    <location>
        <begin position="805"/>
        <end position="822"/>
    </location>
</feature>
<feature type="chain" id="PRO_5027656682" evidence="22">
    <location>
        <begin position="19"/>
        <end position="1303"/>
    </location>
</feature>
<keyword evidence="6 21" id="KW-0812">Transmembrane</keyword>
<dbReference type="InterPro" id="IPR000742">
    <property type="entry name" value="EGF"/>
</dbReference>
<proteinExistence type="predicted"/>
<dbReference type="PROSITE" id="PS00108">
    <property type="entry name" value="PROTEIN_KINASE_ST"/>
    <property type="match status" value="2"/>
</dbReference>
<dbReference type="InterPro" id="IPR025287">
    <property type="entry name" value="WAK_GUB"/>
</dbReference>
<comment type="catalytic activity">
    <reaction evidence="17">
        <text>L-threonyl-[protein] + ATP = O-phospho-L-threonyl-[protein] + ADP + H(+)</text>
        <dbReference type="Rhea" id="RHEA:46608"/>
        <dbReference type="Rhea" id="RHEA-COMP:11060"/>
        <dbReference type="Rhea" id="RHEA-COMP:11605"/>
        <dbReference type="ChEBI" id="CHEBI:15378"/>
        <dbReference type="ChEBI" id="CHEBI:30013"/>
        <dbReference type="ChEBI" id="CHEBI:30616"/>
        <dbReference type="ChEBI" id="CHEBI:61977"/>
        <dbReference type="ChEBI" id="CHEBI:456216"/>
    </reaction>
</comment>
<dbReference type="SUPFAM" id="SSF57196">
    <property type="entry name" value="EGF/Laminin"/>
    <property type="match status" value="2"/>
</dbReference>
<comment type="function">
    <text evidence="18">Serine/threonine-protein kinase that may function as a signaling receptor of extracellular matrix component. Binding to pectin may have significance in the control of cell expansion, morphogenesis and development.</text>
</comment>
<dbReference type="GO" id="GO:0030247">
    <property type="term" value="F:polysaccharide binding"/>
    <property type="evidence" value="ECO:0007669"/>
    <property type="project" value="InterPro"/>
</dbReference>
<dbReference type="Gene3D" id="2.10.25.10">
    <property type="entry name" value="Laminin"/>
    <property type="match status" value="4"/>
</dbReference>
<keyword evidence="15" id="KW-0325">Glycoprotein</keyword>
<dbReference type="Proteomes" id="UP000515124">
    <property type="component" value="Unplaced"/>
</dbReference>
<keyword evidence="13 21" id="KW-0472">Membrane</keyword>
<dbReference type="Pfam" id="PF00069">
    <property type="entry name" value="Pkinase"/>
    <property type="match status" value="2"/>
</dbReference>
<dbReference type="Pfam" id="PF07645">
    <property type="entry name" value="EGF_CA"/>
    <property type="match status" value="2"/>
</dbReference>
<evidence type="ECO:0000256" key="1">
    <source>
        <dbReference type="ARBA" id="ARBA00004479"/>
    </source>
</evidence>
<dbReference type="Gene3D" id="1.10.510.10">
    <property type="entry name" value="Transferase(Phosphotransferase) domain 1"/>
    <property type="match status" value="2"/>
</dbReference>
<keyword evidence="5" id="KW-0808">Transferase</keyword>
<keyword evidence="14 19" id="KW-1015">Disulfide bond</keyword>